<evidence type="ECO:0000256" key="2">
    <source>
        <dbReference type="SAM" id="Phobius"/>
    </source>
</evidence>
<feature type="transmembrane region" description="Helical" evidence="2">
    <location>
        <begin position="99"/>
        <end position="121"/>
    </location>
</feature>
<dbReference type="Gramene" id="TraesARI2A03G00597130.1">
    <property type="protein sequence ID" value="TraesARI2A03G00597130.1"/>
    <property type="gene ID" value="TraesARI2A03G00597130"/>
</dbReference>
<feature type="domain" description="PGG" evidence="3">
    <location>
        <begin position="46"/>
        <end position="153"/>
    </location>
</feature>
<feature type="domain" description="PGG" evidence="3">
    <location>
        <begin position="395"/>
        <end position="501"/>
    </location>
</feature>
<keyword evidence="2" id="KW-1133">Transmembrane helix</keyword>
<feature type="transmembrane region" description="Helical" evidence="2">
    <location>
        <begin position="891"/>
        <end position="915"/>
    </location>
</feature>
<dbReference type="PANTHER" id="PTHR24177:SF375">
    <property type="entry name" value="PGG DOMAIN-CONTAINING PROTEIN"/>
    <property type="match status" value="1"/>
</dbReference>
<reference evidence="4" key="2">
    <citation type="submission" date="2018-10" db="UniProtKB">
        <authorList>
            <consortium name="EnsemblPlants"/>
        </authorList>
    </citation>
    <scope>IDENTIFICATION</scope>
</reference>
<feature type="transmembrane region" description="Helical" evidence="2">
    <location>
        <begin position="130"/>
        <end position="150"/>
    </location>
</feature>
<dbReference type="PANTHER" id="PTHR24177">
    <property type="entry name" value="CASKIN"/>
    <property type="match status" value="1"/>
</dbReference>
<dbReference type="InterPro" id="IPR026961">
    <property type="entry name" value="PGG_dom"/>
</dbReference>
<feature type="transmembrane region" description="Helical" evidence="2">
    <location>
        <begin position="857"/>
        <end position="879"/>
    </location>
</feature>
<feature type="transmembrane region" description="Helical" evidence="2">
    <location>
        <begin position="708"/>
        <end position="731"/>
    </location>
</feature>
<feature type="transmembrane region" description="Helical" evidence="2">
    <location>
        <begin position="813"/>
        <end position="837"/>
    </location>
</feature>
<accession>A0A3B6AQN3</accession>
<dbReference type="STRING" id="4565.A0A3B6AQN3"/>
<evidence type="ECO:0000256" key="1">
    <source>
        <dbReference type="SAM" id="MobiDB-lite"/>
    </source>
</evidence>
<feature type="transmembrane region" description="Helical" evidence="2">
    <location>
        <begin position="450"/>
        <end position="468"/>
    </location>
</feature>
<feature type="transmembrane region" description="Helical" evidence="2">
    <location>
        <begin position="51"/>
        <end position="69"/>
    </location>
</feature>
<dbReference type="Gramene" id="TraesCLE_scaffold_015207_01G000100.1">
    <property type="protein sequence ID" value="TraesCLE_scaffold_015207_01G000100.1"/>
    <property type="gene ID" value="TraesCLE_scaffold_015207_01G000100"/>
</dbReference>
<dbReference type="AlphaFoldDB" id="A0A3B6AQN3"/>
<dbReference type="Gramene" id="TraesCAD_scaffold_003580_01G000500.1">
    <property type="protein sequence ID" value="TraesCAD_scaffold_003580_01G000500.1"/>
    <property type="gene ID" value="TraesCAD_scaffold_003580_01G000500"/>
</dbReference>
<organism evidence="4">
    <name type="scientific">Triticum aestivum</name>
    <name type="common">Wheat</name>
    <dbReference type="NCBI Taxonomy" id="4565"/>
    <lineage>
        <taxon>Eukaryota</taxon>
        <taxon>Viridiplantae</taxon>
        <taxon>Streptophyta</taxon>
        <taxon>Embryophyta</taxon>
        <taxon>Tracheophyta</taxon>
        <taxon>Spermatophyta</taxon>
        <taxon>Magnoliopsida</taxon>
        <taxon>Liliopsida</taxon>
        <taxon>Poales</taxon>
        <taxon>Poaceae</taxon>
        <taxon>BOP clade</taxon>
        <taxon>Pooideae</taxon>
        <taxon>Triticodae</taxon>
        <taxon>Triticeae</taxon>
        <taxon>Triticinae</taxon>
        <taxon>Triticum</taxon>
    </lineage>
</organism>
<keyword evidence="2" id="KW-0812">Transmembrane</keyword>
<name>A0A3B6AQN3_WHEAT</name>
<dbReference type="Pfam" id="PF13962">
    <property type="entry name" value="PGG"/>
    <property type="match status" value="5"/>
</dbReference>
<evidence type="ECO:0000313" key="5">
    <source>
        <dbReference type="Proteomes" id="UP000019116"/>
    </source>
</evidence>
<feature type="transmembrane region" description="Helical" evidence="2">
    <location>
        <begin position="206"/>
        <end position="223"/>
    </location>
</feature>
<evidence type="ECO:0000313" key="4">
    <source>
        <dbReference type="EnsemblPlants" id="TraesCS2A02G041800.1"/>
    </source>
</evidence>
<reference evidence="4" key="1">
    <citation type="submission" date="2018-08" db="EMBL/GenBank/DDBJ databases">
        <authorList>
            <person name="Rossello M."/>
        </authorList>
    </citation>
    <scope>NUCLEOTIDE SEQUENCE [LARGE SCALE GENOMIC DNA]</scope>
    <source>
        <strain evidence="4">cv. Chinese Spring</strain>
    </source>
</reference>
<feature type="domain" description="PGG" evidence="3">
    <location>
        <begin position="759"/>
        <end position="882"/>
    </location>
</feature>
<dbReference type="Gramene" id="TraesCS2A03G0079400.1">
    <property type="protein sequence ID" value="TraesCS2A03G0079400.1.CDS"/>
    <property type="gene ID" value="TraesCS2A03G0079400"/>
</dbReference>
<feature type="transmembrane region" description="Helical" evidence="2">
    <location>
        <begin position="597"/>
        <end position="614"/>
    </location>
</feature>
<feature type="transmembrane region" description="Helical" evidence="2">
    <location>
        <begin position="679"/>
        <end position="696"/>
    </location>
</feature>
<feature type="domain" description="PGG" evidence="3">
    <location>
        <begin position="199"/>
        <end position="315"/>
    </location>
</feature>
<dbReference type="Proteomes" id="UP000019116">
    <property type="component" value="Chromosome 2A"/>
</dbReference>
<keyword evidence="5" id="KW-1185">Reference proteome</keyword>
<feature type="region of interest" description="Disordered" evidence="1">
    <location>
        <begin position="571"/>
        <end position="590"/>
    </location>
</feature>
<evidence type="ECO:0000259" key="3">
    <source>
        <dbReference type="Pfam" id="PF13962"/>
    </source>
</evidence>
<feature type="transmembrane region" description="Helical" evidence="2">
    <location>
        <begin position="504"/>
        <end position="526"/>
    </location>
</feature>
<dbReference type="EnsemblPlants" id="TraesCS2A02G041800.1">
    <property type="protein sequence ID" value="TraesCS2A02G041800.1"/>
    <property type="gene ID" value="TraesCS2A02G041800"/>
</dbReference>
<feature type="transmembrane region" description="Helical" evidence="2">
    <location>
        <begin position="156"/>
        <end position="177"/>
    </location>
</feature>
<feature type="transmembrane region" description="Helical" evidence="2">
    <location>
        <begin position="323"/>
        <end position="344"/>
    </location>
</feature>
<dbReference type="GO" id="GO:0016020">
    <property type="term" value="C:membrane"/>
    <property type="evidence" value="ECO:0000318"/>
    <property type="project" value="GO_Central"/>
</dbReference>
<feature type="domain" description="PGG" evidence="3">
    <location>
        <begin position="589"/>
        <end position="702"/>
    </location>
</feature>
<feature type="transmembrane region" description="Helical" evidence="2">
    <location>
        <begin position="647"/>
        <end position="667"/>
    </location>
</feature>
<sequence>MQCKELPASKMTDITICTSSPPSPDGPATLEQAASIEDEDPELLYELKEQLLLLTTLVATVTYVTGLNLPGGAWQTQQADGHLAGDPILRDIHYRRYLAFYYCNGTALASSVVVCLILVMLQRKRPVWTLVLRVVMVLDLLGLMGSYAAGTCHDTFATIWAVALACPVLAYITFAFVTSHRPRGDASTTTRATATGRHEEKEKIEVLMLLATFAVTISYAAGLNPPGGFWTSTLQKDARLLHLAGDPIMEDSALRRYRAFFVCNTTAFVASLFIIPLLLDKKLSSKISARFLAVYGFIAVALLGLMGAYAAGSCRKTDSTVKVIFLAAAVPACVGLQLALSYAFNVKPIKVMRASFSGWLHYLRGTGGPAGAGDEELGIRCLSLCQDASALEDPDLKNTRYFVMVLASFAVSITYQAGLDPPGGLWQDKLDGHKIGQPVLRTTHPTRYQVFFYSNSAAFVTSLVVVMMVQSKFLLKRRTLVAAMVLDLLGLVIAYAAGCTRDTSTSIYVVAVACLVLSYAVVHISLGGERENMVTRPDHDPDPAMVAPDPALVAPDPAMVAPVPATPAPALPVVGGGQRQPRRTPRSKEQLDDKRQVLLLIAILAAALTYQAGLTPPGGFWQVDDEKLGHRAGYPVLLDNYPRRYKAFFYCNAASFMSSVALILLLVNRKLYRPGIRCYALHVCMAVGMFALMGAYAAGSSRHLKTSIYVLTLVAVVSASIPLQVAIFWYFGNCMDNRHDQPRIRRRRARGQDDPDKEKDEELEYLMLLAVLAASVTYQNGLRPAGGMWQEDSGAYTAGNPILRDINKRRYDIFLYSNSTSFMASVVAIVMLLPLTLSDDVRWLQRCLPFHRVDLKWSLWPVHTAILLDMLGLLVAYAAGGTRKWGSSRNVILIVLPVLAYIALYAMAAAIYIYIRRRSSQSSSRQAGQQAESSS</sequence>
<dbReference type="OMA" id="RHDQPRI"/>
<dbReference type="Gramene" id="TraesCS2A02G041800.1">
    <property type="protein sequence ID" value="TraesCS2A02G041800.1"/>
    <property type="gene ID" value="TraesCS2A02G041800"/>
</dbReference>
<keyword evidence="2" id="KW-0472">Membrane</keyword>
<feature type="transmembrane region" description="Helical" evidence="2">
    <location>
        <begin position="259"/>
        <end position="279"/>
    </location>
</feature>
<feature type="transmembrane region" description="Helical" evidence="2">
    <location>
        <begin position="291"/>
        <end position="311"/>
    </location>
</feature>
<feature type="transmembrane region" description="Helical" evidence="2">
    <location>
        <begin position="480"/>
        <end position="498"/>
    </location>
</feature>
<protein>
    <recommendedName>
        <fullName evidence="3">PGG domain-containing protein</fullName>
    </recommendedName>
</protein>
<proteinExistence type="predicted"/>
<dbReference type="Gramene" id="TraesWEE_scaffold_000314_01G001400.1">
    <property type="protein sequence ID" value="TraesWEE_scaffold_000314_01G001400.1"/>
    <property type="gene ID" value="TraesWEE_scaffold_000314_01G001400"/>
</dbReference>
<dbReference type="Gramene" id="TraesROB_scaffold_012013_01G000800.1">
    <property type="protein sequence ID" value="TraesROB_scaffold_012013_01G000800.1"/>
    <property type="gene ID" value="TraesROB_scaffold_012013_01G000800"/>
</dbReference>